<dbReference type="InterPro" id="IPR036093">
    <property type="entry name" value="NAC_dom_sf"/>
</dbReference>
<reference evidence="8" key="1">
    <citation type="submission" date="2018-01" db="EMBL/GenBank/DDBJ databases">
        <authorList>
            <person name="Mao J.F."/>
        </authorList>
    </citation>
    <scope>NUCLEOTIDE SEQUENCE</scope>
    <source>
        <strain evidence="8">Huo1</strain>
        <tissue evidence="8">Leaf</tissue>
    </source>
</reference>
<keyword evidence="3" id="KW-0804">Transcription</keyword>
<name>A0A8X8ZRY2_SALSN</name>
<protein>
    <recommendedName>
        <fullName evidence="7">NAC domain-containing protein</fullName>
    </recommendedName>
</protein>
<organism evidence="8">
    <name type="scientific">Salvia splendens</name>
    <name type="common">Scarlet sage</name>
    <dbReference type="NCBI Taxonomy" id="180675"/>
    <lineage>
        <taxon>Eukaryota</taxon>
        <taxon>Viridiplantae</taxon>
        <taxon>Streptophyta</taxon>
        <taxon>Embryophyta</taxon>
        <taxon>Tracheophyta</taxon>
        <taxon>Spermatophyta</taxon>
        <taxon>Magnoliopsida</taxon>
        <taxon>eudicotyledons</taxon>
        <taxon>Gunneridae</taxon>
        <taxon>Pentapetalae</taxon>
        <taxon>asterids</taxon>
        <taxon>lamiids</taxon>
        <taxon>Lamiales</taxon>
        <taxon>Lamiaceae</taxon>
        <taxon>Nepetoideae</taxon>
        <taxon>Mentheae</taxon>
        <taxon>Salviinae</taxon>
        <taxon>Salvia</taxon>
        <taxon>Salvia subgen. Calosphace</taxon>
        <taxon>core Calosphace</taxon>
    </lineage>
</organism>
<dbReference type="Proteomes" id="UP000298416">
    <property type="component" value="Unassembled WGS sequence"/>
</dbReference>
<evidence type="ECO:0000256" key="3">
    <source>
        <dbReference type="ARBA" id="ARBA00023163"/>
    </source>
</evidence>
<evidence type="ECO:0000313" key="9">
    <source>
        <dbReference type="Proteomes" id="UP000298416"/>
    </source>
</evidence>
<feature type="region of interest" description="Disordered" evidence="6">
    <location>
        <begin position="200"/>
        <end position="231"/>
    </location>
</feature>
<evidence type="ECO:0000256" key="4">
    <source>
        <dbReference type="ARBA" id="ARBA00023242"/>
    </source>
</evidence>
<feature type="compositionally biased region" description="Polar residues" evidence="6">
    <location>
        <begin position="201"/>
        <end position="217"/>
    </location>
</feature>
<dbReference type="EMBL" id="PNBA02000008">
    <property type="protein sequence ID" value="KAG6414733.1"/>
    <property type="molecule type" value="Genomic_DNA"/>
</dbReference>
<evidence type="ECO:0000256" key="5">
    <source>
        <dbReference type="SAM" id="Coils"/>
    </source>
</evidence>
<dbReference type="PANTHER" id="PTHR31744:SF235">
    <property type="entry name" value="NAC DOMAIN-CONTAINING PROTEIN"/>
    <property type="match status" value="1"/>
</dbReference>
<evidence type="ECO:0000256" key="6">
    <source>
        <dbReference type="SAM" id="MobiDB-lite"/>
    </source>
</evidence>
<dbReference type="Pfam" id="PF02365">
    <property type="entry name" value="NAM"/>
    <property type="match status" value="1"/>
</dbReference>
<feature type="domain" description="NAC" evidence="7">
    <location>
        <begin position="11"/>
        <end position="153"/>
    </location>
</feature>
<keyword evidence="5" id="KW-0175">Coiled coil</keyword>
<dbReference type="GO" id="GO:0006355">
    <property type="term" value="P:regulation of DNA-templated transcription"/>
    <property type="evidence" value="ECO:0007669"/>
    <property type="project" value="InterPro"/>
</dbReference>
<keyword evidence="2" id="KW-0238">DNA-binding</keyword>
<dbReference type="PROSITE" id="PS51005">
    <property type="entry name" value="NAC"/>
    <property type="match status" value="1"/>
</dbReference>
<proteinExistence type="predicted"/>
<dbReference type="AlphaFoldDB" id="A0A8X8ZRY2"/>
<dbReference type="GO" id="GO:0003677">
    <property type="term" value="F:DNA binding"/>
    <property type="evidence" value="ECO:0007669"/>
    <property type="project" value="UniProtKB-KW"/>
</dbReference>
<dbReference type="SUPFAM" id="SSF101941">
    <property type="entry name" value="NAC domain"/>
    <property type="match status" value="1"/>
</dbReference>
<feature type="compositionally biased region" description="Basic and acidic residues" evidence="6">
    <location>
        <begin position="220"/>
        <end position="231"/>
    </location>
</feature>
<dbReference type="InterPro" id="IPR003441">
    <property type="entry name" value="NAC-dom"/>
</dbReference>
<keyword evidence="9" id="KW-1185">Reference proteome</keyword>
<dbReference type="PANTHER" id="PTHR31744">
    <property type="entry name" value="PROTEIN CUP-SHAPED COTYLEDON 2-RELATED"/>
    <property type="match status" value="1"/>
</dbReference>
<gene>
    <name evidence="8" type="ORF">SASPL_122107</name>
</gene>
<comment type="caution">
    <text evidence="8">The sequence shown here is derived from an EMBL/GenBank/DDBJ whole genome shotgun (WGS) entry which is preliminary data.</text>
</comment>
<keyword evidence="4" id="KW-0539">Nucleus</keyword>
<feature type="coiled-coil region" evidence="5">
    <location>
        <begin position="483"/>
        <end position="510"/>
    </location>
</feature>
<evidence type="ECO:0000313" key="8">
    <source>
        <dbReference type="EMBL" id="KAG6414733.1"/>
    </source>
</evidence>
<reference evidence="8" key="2">
    <citation type="submission" date="2020-08" db="EMBL/GenBank/DDBJ databases">
        <title>Plant Genome Project.</title>
        <authorList>
            <person name="Zhang R.-G."/>
        </authorList>
    </citation>
    <scope>NUCLEOTIDE SEQUENCE</scope>
    <source>
        <strain evidence="8">Huo1</strain>
        <tissue evidence="8">Leaf</tissue>
    </source>
</reference>
<accession>A0A8X8ZRY2</accession>
<keyword evidence="1" id="KW-0805">Transcription regulation</keyword>
<sequence length="520" mass="58662">MEISIAEASSMFPGFRFSPTDEELLQYYLKKKLHGSPDGVDVIPEVDICRHEPWDLPAQSVIQSDNEWFFFSPRGRKYPNGSQSKRATVSGYWKATGKERSVKSGSTQIGTKRTLVFHTGRAPKGQRTEWIMHEYTTSEKSEDAMVVCRLRRNKEFHLNENQGSDEGGSTAVHNSAPFLSGVDQSALVDGAKTAGSCCSKDCSSSLNSHSVEQLDTGSESEEKVTNESSHPVDDCYADIMKDDIIKLDESSFNTAQDALSVLPSQGTANRRLRLRRHRMGSHGTKHFGIYELATQTREDPSLGDRSSRTRSISLPFIELCDSPIRVLTWMLFMSKLSPDLFLFKFEDFAELGIYDLMLNLIGNMSRPVLLVCVLVILIITSQFEWRQQLVSDVDAIATPRESQKQQRIQQREENIKEKNYRLFVAPRRNLLGSLIEDMHIDACWPHPDSCLCFCVPLLNPPPCSRVACSKLGFAVLLQYDLIILSQEKNIQSLNDLVRSLKEQLRQCRGNNETSSRAFSS</sequence>
<evidence type="ECO:0000256" key="1">
    <source>
        <dbReference type="ARBA" id="ARBA00023015"/>
    </source>
</evidence>
<dbReference type="Gene3D" id="2.170.150.80">
    <property type="entry name" value="NAC domain"/>
    <property type="match status" value="1"/>
</dbReference>
<evidence type="ECO:0000256" key="2">
    <source>
        <dbReference type="ARBA" id="ARBA00023125"/>
    </source>
</evidence>
<evidence type="ECO:0000259" key="7">
    <source>
        <dbReference type="PROSITE" id="PS51005"/>
    </source>
</evidence>